<organism evidence="3 4">
    <name type="scientific">Reichenbachiella agarivorans</name>
    <dbReference type="NCBI Taxonomy" id="2979464"/>
    <lineage>
        <taxon>Bacteria</taxon>
        <taxon>Pseudomonadati</taxon>
        <taxon>Bacteroidota</taxon>
        <taxon>Cytophagia</taxon>
        <taxon>Cytophagales</taxon>
        <taxon>Reichenbachiellaceae</taxon>
        <taxon>Reichenbachiella</taxon>
    </lineage>
</organism>
<feature type="domain" description="Metallo-beta-lactamase" evidence="2">
    <location>
        <begin position="117"/>
        <end position="288"/>
    </location>
</feature>
<reference evidence="3" key="1">
    <citation type="submission" date="2022-09" db="EMBL/GenBank/DDBJ databases">
        <title>Comparative genomics and taxonomic characterization of three novel marine species of genus Reichenbachiella exhibiting antioxidant and polysaccharide degradation activities.</title>
        <authorList>
            <person name="Muhammad N."/>
            <person name="Lee Y.-J."/>
            <person name="Ko J."/>
            <person name="Kim S.-G."/>
        </authorList>
    </citation>
    <scope>NUCLEOTIDE SEQUENCE</scope>
    <source>
        <strain evidence="3">BKB1-1</strain>
    </source>
</reference>
<dbReference type="InterPro" id="IPR052159">
    <property type="entry name" value="Competence_DNA_uptake"/>
</dbReference>
<dbReference type="InterPro" id="IPR001279">
    <property type="entry name" value="Metallo-B-lactamas"/>
</dbReference>
<dbReference type="Proteomes" id="UP001065174">
    <property type="component" value="Chromosome"/>
</dbReference>
<feature type="signal peptide" evidence="1">
    <location>
        <begin position="1"/>
        <end position="18"/>
    </location>
</feature>
<dbReference type="Pfam" id="PF00753">
    <property type="entry name" value="Lactamase_B"/>
    <property type="match status" value="1"/>
</dbReference>
<evidence type="ECO:0000259" key="2">
    <source>
        <dbReference type="Pfam" id="PF00753"/>
    </source>
</evidence>
<dbReference type="InterPro" id="IPR036866">
    <property type="entry name" value="RibonucZ/Hydroxyglut_hydro"/>
</dbReference>
<keyword evidence="1" id="KW-0732">Signal</keyword>
<sequence length="418" mass="45998">MKLCYIVIFLLSAGISQAQYLTTYNNTALRVDHHSGADQVIGGDMKPGEILELLDSGQQNNGYYHAKILGTNIKGWIYRSQVKRESGQLPRFYPNKKGAEVYVVDVGAGLGCIIKTPEGKYIIYDGGNSDYVNTFLNSLYPVGQDIELMILSHTDSDHWRAVDEITADYQIKRALFTSYRPDGLPGTVKGAIDSLKAEPGIVIQDLTEAALTPGTVVYSEGDFSLTFLSGFGKRDEAFAAELGNNASKLRNAASIVIKLDYADQSVLFTGDIVGLDECKKADCACEYECISTERFLLDSMSQYLESSVIIAPHHGARNASCPRFIEAVNAEYVIFSAGNTHKHPHQLTATNYQSYGGVPLENIYRTDVGKAPIDTDSNPCNNEWIGRNNLDTETDGSFDDHIRIQITEAGRLLVGYLR</sequence>
<evidence type="ECO:0000313" key="3">
    <source>
        <dbReference type="EMBL" id="UXP31639.1"/>
    </source>
</evidence>
<dbReference type="EMBL" id="CP106679">
    <property type="protein sequence ID" value="UXP31639.1"/>
    <property type="molecule type" value="Genomic_DNA"/>
</dbReference>
<dbReference type="SUPFAM" id="SSF56281">
    <property type="entry name" value="Metallo-hydrolase/oxidoreductase"/>
    <property type="match status" value="1"/>
</dbReference>
<name>A0ABY6CMN6_9BACT</name>
<evidence type="ECO:0000256" key="1">
    <source>
        <dbReference type="SAM" id="SignalP"/>
    </source>
</evidence>
<keyword evidence="4" id="KW-1185">Reference proteome</keyword>
<dbReference type="PANTHER" id="PTHR30619">
    <property type="entry name" value="DNA INTERNALIZATION/COMPETENCE PROTEIN COMEC/REC2"/>
    <property type="match status" value="1"/>
</dbReference>
<dbReference type="Gene3D" id="3.60.15.10">
    <property type="entry name" value="Ribonuclease Z/Hydroxyacylglutathione hydrolase-like"/>
    <property type="match status" value="1"/>
</dbReference>
<feature type="chain" id="PRO_5047037120" evidence="1">
    <location>
        <begin position="19"/>
        <end position="418"/>
    </location>
</feature>
<protein>
    <submittedName>
        <fullName evidence="3">MBL fold metallo-hydrolase</fullName>
    </submittedName>
</protein>
<dbReference type="PANTHER" id="PTHR30619:SF1">
    <property type="entry name" value="RECOMBINATION PROTEIN 2"/>
    <property type="match status" value="1"/>
</dbReference>
<gene>
    <name evidence="3" type="ORF">N6H18_14920</name>
</gene>
<evidence type="ECO:0000313" key="4">
    <source>
        <dbReference type="Proteomes" id="UP001065174"/>
    </source>
</evidence>
<accession>A0ABY6CMN6</accession>
<dbReference type="RefSeq" id="WP_262309078.1">
    <property type="nucleotide sequence ID" value="NZ_CP106679.1"/>
</dbReference>
<proteinExistence type="predicted"/>